<reference evidence="1 2" key="1">
    <citation type="submission" date="2022-04" db="EMBL/GenBank/DDBJ databases">
        <title>Genome diversity in the genus Frankia.</title>
        <authorList>
            <person name="Carlos-Shanley C."/>
            <person name="Hahn D."/>
        </authorList>
    </citation>
    <scope>NUCLEOTIDE SEQUENCE [LARGE SCALE GENOMIC DNA]</scope>
    <source>
        <strain evidence="1 2">Ag45/Mut15</strain>
    </source>
</reference>
<keyword evidence="2" id="KW-1185">Reference proteome</keyword>
<accession>A0ABT0JZN8</accession>
<sequence>MREVLVAMGLGGAATPRLPRSLTFSLACTGLAAVAHTLTHGGAPPGPVLAGAAGGVALLTAPFTARVRPLPLVIAAMVTLQAGLHTLFALTANSTGRMYSAIEAGLCIADRGALPDTAVRHMVRVQASLLPAPHRMPLAPWQGAPAMLGAHLGAAAATALLLQRCDEAASTAARLLATLTAVAARATELLRRTVRLGRWLRTAAALASGRRPARPPLPAAGGRRPAIRLLRHTCVRRGPPLAGPAAGAFAGRG</sequence>
<evidence type="ECO:0000313" key="1">
    <source>
        <dbReference type="EMBL" id="MCK9876925.1"/>
    </source>
</evidence>
<protein>
    <recommendedName>
        <fullName evidence="3">Integral membrane protein</fullName>
    </recommendedName>
</protein>
<comment type="caution">
    <text evidence="1">The sequence shown here is derived from an EMBL/GenBank/DDBJ whole genome shotgun (WGS) entry which is preliminary data.</text>
</comment>
<name>A0ABT0JZN8_9ACTN</name>
<evidence type="ECO:0008006" key="3">
    <source>
        <dbReference type="Google" id="ProtNLM"/>
    </source>
</evidence>
<proteinExistence type="predicted"/>
<organism evidence="1 2">
    <name type="scientific">Frankia umida</name>
    <dbReference type="NCBI Taxonomy" id="573489"/>
    <lineage>
        <taxon>Bacteria</taxon>
        <taxon>Bacillati</taxon>
        <taxon>Actinomycetota</taxon>
        <taxon>Actinomycetes</taxon>
        <taxon>Frankiales</taxon>
        <taxon>Frankiaceae</taxon>
        <taxon>Frankia</taxon>
    </lineage>
</organism>
<gene>
    <name evidence="1" type="ORF">MXD59_14225</name>
</gene>
<dbReference type="EMBL" id="JALKFT010000013">
    <property type="protein sequence ID" value="MCK9876925.1"/>
    <property type="molecule type" value="Genomic_DNA"/>
</dbReference>
<evidence type="ECO:0000313" key="2">
    <source>
        <dbReference type="Proteomes" id="UP001201873"/>
    </source>
</evidence>
<dbReference type="Proteomes" id="UP001201873">
    <property type="component" value="Unassembled WGS sequence"/>
</dbReference>